<dbReference type="RefSeq" id="WP_041992305.1">
    <property type="nucleotide sequence ID" value="NZ_CDOD01000023.1"/>
</dbReference>
<sequence length="210" mass="21021">MAGILDFLGGDNLQKIVDGVSKQTGVSTSQASSVIEMAGPLLMGAMQNNTSGEGATGLLSALQSNKHDGSLLDNLGSFFNDGVNSDVTKDGAGILGHLLGGKESTMANAISAKTGVSSSNVVQILQSLVPVLMSFLGKKVSDNNVSSASGLGDLLSGFLGNNNNLGGMLKSLLDSNGDGSVMDDLAGMLGGKSDNKRGIGDLLGGFLGGK</sequence>
<protein>
    <recommendedName>
        <fullName evidence="3">DUF937 domain-containing protein</fullName>
    </recommendedName>
</protein>
<evidence type="ECO:0008006" key="3">
    <source>
        <dbReference type="Google" id="ProtNLM"/>
    </source>
</evidence>
<evidence type="ECO:0000313" key="1">
    <source>
        <dbReference type="EMBL" id="CEN36013.1"/>
    </source>
</evidence>
<dbReference type="Pfam" id="PF06078">
    <property type="entry name" value="DUF937"/>
    <property type="match status" value="1"/>
</dbReference>
<accession>A0A0B7HEK2</accession>
<name>A0A0B7HEK2_9FLAO</name>
<keyword evidence="2" id="KW-1185">Reference proteome</keyword>
<dbReference type="InterPro" id="IPR009282">
    <property type="entry name" value="DUF937"/>
</dbReference>
<evidence type="ECO:0000313" key="2">
    <source>
        <dbReference type="Proteomes" id="UP000038055"/>
    </source>
</evidence>
<organism evidence="1 2">
    <name type="scientific">Capnocytophaga cynodegmi</name>
    <dbReference type="NCBI Taxonomy" id="28189"/>
    <lineage>
        <taxon>Bacteria</taxon>
        <taxon>Pseudomonadati</taxon>
        <taxon>Bacteroidota</taxon>
        <taxon>Flavobacteriia</taxon>
        <taxon>Flavobacteriales</taxon>
        <taxon>Flavobacteriaceae</taxon>
        <taxon>Capnocytophaga</taxon>
    </lineage>
</organism>
<dbReference type="EMBL" id="CDOD01000023">
    <property type="protein sequence ID" value="CEN36013.1"/>
    <property type="molecule type" value="Genomic_DNA"/>
</dbReference>
<dbReference type="Proteomes" id="UP000038055">
    <property type="component" value="Unassembled WGS sequence"/>
</dbReference>
<gene>
    <name evidence="1" type="ORF">CCYN2B_30028</name>
</gene>
<reference evidence="2" key="1">
    <citation type="submission" date="2015-01" db="EMBL/GenBank/DDBJ databases">
        <authorList>
            <person name="MANFREDI Pablo"/>
        </authorList>
    </citation>
    <scope>NUCLEOTIDE SEQUENCE [LARGE SCALE GENOMIC DNA]</scope>
    <source>
        <strain evidence="2">Ccyn2B</strain>
    </source>
</reference>
<dbReference type="STRING" id="28189.CCYN74_90003"/>
<dbReference type="AlphaFoldDB" id="A0A0B7HEK2"/>
<proteinExistence type="predicted"/>
<dbReference type="eggNOG" id="COG5403">
    <property type="taxonomic scope" value="Bacteria"/>
</dbReference>